<dbReference type="InterPro" id="IPR001753">
    <property type="entry name" value="Enoyl-CoA_hydra/iso"/>
</dbReference>
<dbReference type="EMBL" id="QGGH01000030">
    <property type="protein sequence ID" value="PWJ84728.1"/>
    <property type="molecule type" value="Genomic_DNA"/>
</dbReference>
<dbReference type="GeneID" id="61056435"/>
<dbReference type="PANTHER" id="PTHR11941">
    <property type="entry name" value="ENOYL-COA HYDRATASE-RELATED"/>
    <property type="match status" value="1"/>
</dbReference>
<dbReference type="RefSeq" id="WP_109672732.1">
    <property type="nucleotide sequence ID" value="NZ_QGGH01000030.1"/>
</dbReference>
<dbReference type="AlphaFoldDB" id="A0A8E2W584"/>
<dbReference type="PANTHER" id="PTHR11941:SF54">
    <property type="entry name" value="ENOYL-COA HYDRATASE, MITOCHONDRIAL"/>
    <property type="match status" value="1"/>
</dbReference>
<name>A0A8E2W584_RHILI</name>
<dbReference type="Proteomes" id="UP000245631">
    <property type="component" value="Unassembled WGS sequence"/>
</dbReference>
<dbReference type="GO" id="GO:0003824">
    <property type="term" value="F:catalytic activity"/>
    <property type="evidence" value="ECO:0007669"/>
    <property type="project" value="UniProtKB-ARBA"/>
</dbReference>
<dbReference type="InterPro" id="IPR029045">
    <property type="entry name" value="ClpP/crotonase-like_dom_sf"/>
</dbReference>
<reference evidence="1 2" key="1">
    <citation type="submission" date="2018-05" db="EMBL/GenBank/DDBJ databases">
        <title>Genomic Encyclopedia of Type Strains, Phase IV (KMG-IV): sequencing the most valuable type-strain genomes for metagenomic binning, comparative biology and taxonomic classification.</title>
        <authorList>
            <person name="Goeker M."/>
        </authorList>
    </citation>
    <scope>NUCLEOTIDE SEQUENCE [LARGE SCALE GENOMIC DNA]</scope>
    <source>
        <strain evidence="1 2">DSM 2626</strain>
    </source>
</reference>
<evidence type="ECO:0000313" key="1">
    <source>
        <dbReference type="EMBL" id="PWJ84728.1"/>
    </source>
</evidence>
<dbReference type="Pfam" id="PF00378">
    <property type="entry name" value="ECH_1"/>
    <property type="match status" value="1"/>
</dbReference>
<dbReference type="SUPFAM" id="SSF52096">
    <property type="entry name" value="ClpP/crotonase"/>
    <property type="match status" value="1"/>
</dbReference>
<sequence>MSMTVKVNIEASIATIVLARPDKLNALNGPMIAELGDAAVLIGKDASVRVAIITGSGKAFCTGGDIAAWSEIGSLSLGEEWVREGHRVFDALARLRVPLIAALNGSAFGGGLELAATADLRIAEAGAKFGLPETGLGMVPGWSGTQRLVRRFGSRVVRRLALGGEIVTSAAALALGLVDEVVPAGGSLAAAQVWADRISQRGPTATLVAKRLINAAEGEDKEATLEILASAFVATTDELKEGVASFREKRRPQFTNPALDPA</sequence>
<proteinExistence type="predicted"/>
<evidence type="ECO:0000313" key="2">
    <source>
        <dbReference type="Proteomes" id="UP000245631"/>
    </source>
</evidence>
<organism evidence="1 2">
    <name type="scientific">Rhizobium loti</name>
    <name type="common">Mesorhizobium loti</name>
    <dbReference type="NCBI Taxonomy" id="381"/>
    <lineage>
        <taxon>Bacteria</taxon>
        <taxon>Pseudomonadati</taxon>
        <taxon>Pseudomonadota</taxon>
        <taxon>Alphaproteobacteria</taxon>
        <taxon>Hyphomicrobiales</taxon>
        <taxon>Phyllobacteriaceae</taxon>
        <taxon>Mesorhizobium</taxon>
    </lineage>
</organism>
<accession>A0A8E2W584</accession>
<gene>
    <name evidence="1" type="ORF">C8D77_1309</name>
</gene>
<dbReference type="GO" id="GO:0006635">
    <property type="term" value="P:fatty acid beta-oxidation"/>
    <property type="evidence" value="ECO:0007669"/>
    <property type="project" value="TreeGrafter"/>
</dbReference>
<dbReference type="Gene3D" id="3.90.226.10">
    <property type="entry name" value="2-enoyl-CoA Hydratase, Chain A, domain 1"/>
    <property type="match status" value="1"/>
</dbReference>
<protein>
    <submittedName>
        <fullName evidence="1">Enoyl-CoA hydratase/carnithine racemase</fullName>
    </submittedName>
</protein>
<dbReference type="CDD" id="cd06558">
    <property type="entry name" value="crotonase-like"/>
    <property type="match status" value="1"/>
</dbReference>
<comment type="caution">
    <text evidence="1">The sequence shown here is derived from an EMBL/GenBank/DDBJ whole genome shotgun (WGS) entry which is preliminary data.</text>
</comment>